<feature type="transmembrane region" description="Helical" evidence="1">
    <location>
        <begin position="36"/>
        <end position="54"/>
    </location>
</feature>
<name>A0AAE0IGJ2_9PEZI</name>
<comment type="caution">
    <text evidence="2">The sequence shown here is derived from an EMBL/GenBank/DDBJ whole genome shotgun (WGS) entry which is preliminary data.</text>
</comment>
<feature type="transmembrane region" description="Helical" evidence="1">
    <location>
        <begin position="59"/>
        <end position="79"/>
    </location>
</feature>
<evidence type="ECO:0000313" key="3">
    <source>
        <dbReference type="Proteomes" id="UP001286456"/>
    </source>
</evidence>
<gene>
    <name evidence="2" type="ORF">B0T19DRAFT_429189</name>
</gene>
<proteinExistence type="predicted"/>
<evidence type="ECO:0000313" key="2">
    <source>
        <dbReference type="EMBL" id="KAK3324686.1"/>
    </source>
</evidence>
<reference evidence="2" key="1">
    <citation type="journal article" date="2023" name="Mol. Phylogenet. Evol.">
        <title>Genome-scale phylogeny and comparative genomics of the fungal order Sordariales.</title>
        <authorList>
            <person name="Hensen N."/>
            <person name="Bonometti L."/>
            <person name="Westerberg I."/>
            <person name="Brannstrom I.O."/>
            <person name="Guillou S."/>
            <person name="Cros-Aarteil S."/>
            <person name="Calhoun S."/>
            <person name="Haridas S."/>
            <person name="Kuo A."/>
            <person name="Mondo S."/>
            <person name="Pangilinan J."/>
            <person name="Riley R."/>
            <person name="LaButti K."/>
            <person name="Andreopoulos B."/>
            <person name="Lipzen A."/>
            <person name="Chen C."/>
            <person name="Yan M."/>
            <person name="Daum C."/>
            <person name="Ng V."/>
            <person name="Clum A."/>
            <person name="Steindorff A."/>
            <person name="Ohm R.A."/>
            <person name="Martin F."/>
            <person name="Silar P."/>
            <person name="Natvig D.O."/>
            <person name="Lalanne C."/>
            <person name="Gautier V."/>
            <person name="Ament-Velasquez S.L."/>
            <person name="Kruys A."/>
            <person name="Hutchinson M.I."/>
            <person name="Powell A.J."/>
            <person name="Barry K."/>
            <person name="Miller A.N."/>
            <person name="Grigoriev I.V."/>
            <person name="Debuchy R."/>
            <person name="Gladieux P."/>
            <person name="Hiltunen Thoren M."/>
            <person name="Johannesson H."/>
        </authorList>
    </citation>
    <scope>NUCLEOTIDE SEQUENCE</scope>
    <source>
        <strain evidence="2">SMH4131-1</strain>
    </source>
</reference>
<protein>
    <submittedName>
        <fullName evidence="2">Uncharacterized protein</fullName>
    </submittedName>
</protein>
<reference evidence="2" key="2">
    <citation type="submission" date="2023-06" db="EMBL/GenBank/DDBJ databases">
        <authorList>
            <consortium name="Lawrence Berkeley National Laboratory"/>
            <person name="Haridas S."/>
            <person name="Hensen N."/>
            <person name="Bonometti L."/>
            <person name="Westerberg I."/>
            <person name="Brannstrom I.O."/>
            <person name="Guillou S."/>
            <person name="Cros-Aarteil S."/>
            <person name="Calhoun S."/>
            <person name="Kuo A."/>
            <person name="Mondo S."/>
            <person name="Pangilinan J."/>
            <person name="Riley R."/>
            <person name="Labutti K."/>
            <person name="Andreopoulos B."/>
            <person name="Lipzen A."/>
            <person name="Chen C."/>
            <person name="Yanf M."/>
            <person name="Daum C."/>
            <person name="Ng V."/>
            <person name="Clum A."/>
            <person name="Steindorff A."/>
            <person name="Ohm R."/>
            <person name="Martin F."/>
            <person name="Silar P."/>
            <person name="Natvig D."/>
            <person name="Lalanne C."/>
            <person name="Gautier V."/>
            <person name="Ament-Velasquez S.L."/>
            <person name="Kruys A."/>
            <person name="Hutchinson M.I."/>
            <person name="Powell A.J."/>
            <person name="Barry K."/>
            <person name="Miller A.N."/>
            <person name="Grigoriev I.V."/>
            <person name="Debuchy R."/>
            <person name="Gladieux P."/>
            <person name="Thoren M.H."/>
            <person name="Johannesson H."/>
        </authorList>
    </citation>
    <scope>NUCLEOTIDE SEQUENCE</scope>
    <source>
        <strain evidence="2">SMH4131-1</strain>
    </source>
</reference>
<organism evidence="2 3">
    <name type="scientific">Cercophora scortea</name>
    <dbReference type="NCBI Taxonomy" id="314031"/>
    <lineage>
        <taxon>Eukaryota</taxon>
        <taxon>Fungi</taxon>
        <taxon>Dikarya</taxon>
        <taxon>Ascomycota</taxon>
        <taxon>Pezizomycotina</taxon>
        <taxon>Sordariomycetes</taxon>
        <taxon>Sordariomycetidae</taxon>
        <taxon>Sordariales</taxon>
        <taxon>Lasiosphaeriaceae</taxon>
        <taxon>Cercophora</taxon>
    </lineage>
</organism>
<dbReference type="Proteomes" id="UP001286456">
    <property type="component" value="Unassembled WGS sequence"/>
</dbReference>
<keyword evidence="1" id="KW-0812">Transmembrane</keyword>
<keyword evidence="3" id="KW-1185">Reference proteome</keyword>
<keyword evidence="1" id="KW-1133">Transmembrane helix</keyword>
<dbReference type="AlphaFoldDB" id="A0AAE0IGJ2"/>
<sequence>MEGIYQVNIRGVWGGGRRGSGRGKQPFYNNTQHTTTILFFILVFFVGVVGCFVCRCVYLYGASFFISLFGFRTFFFLTLF</sequence>
<accession>A0AAE0IGJ2</accession>
<dbReference type="EMBL" id="JAUEPO010000004">
    <property type="protein sequence ID" value="KAK3324686.1"/>
    <property type="molecule type" value="Genomic_DNA"/>
</dbReference>
<keyword evidence="1" id="KW-0472">Membrane</keyword>
<evidence type="ECO:0000256" key="1">
    <source>
        <dbReference type="SAM" id="Phobius"/>
    </source>
</evidence>